<dbReference type="InterPro" id="IPR029068">
    <property type="entry name" value="Glyas_Bleomycin-R_OHBP_Dase"/>
</dbReference>
<sequence length="314" mass="35285">MAITGIYSITYATDDLERGTQFHKDLGLNLVREDDAGADFELLDGSQVLLRGLASRDLPPAYGESVCGVREVCWAVDSEASLYELAGDIARDRELSFSGTAECQFLDDAGLSVRLRVFSLKPISAELDPTNAPGRVERLNKLRTWYERARPQQMQHIVFCSPKPREAALFYVERLGFSISDIQEEGGVFLRAPGNVQHHNLYWQRADEYGFRHVSYGVANVDEIMAGAAFMARQGVNSHLGLGRHRISSTFFYYLPNPCGGDAEYSTDSDCLDDHWQPRVWGRAFGHIWWLAQVRPNEPAPRVRLANAEDLKLV</sequence>
<reference evidence="2 3" key="1">
    <citation type="submission" date="2023-02" db="EMBL/GenBank/DDBJ databases">
        <title>Bacterial whole genomic sequence of Curvibacter sp. HBC61.</title>
        <authorList>
            <person name="Le V."/>
            <person name="Ko S.-R."/>
            <person name="Ahn C.-Y."/>
            <person name="Oh H.-M."/>
        </authorList>
    </citation>
    <scope>NUCLEOTIDE SEQUENCE [LARGE SCALE GENOMIC DNA]</scope>
    <source>
        <strain evidence="2 3">HBC61</strain>
    </source>
</reference>
<comment type="caution">
    <text evidence="2">The sequence shown here is derived from an EMBL/GenBank/DDBJ whole genome shotgun (WGS) entry which is preliminary data.</text>
</comment>
<dbReference type="InterPro" id="IPR004360">
    <property type="entry name" value="Glyas_Fos-R_dOase_dom"/>
</dbReference>
<evidence type="ECO:0000313" key="2">
    <source>
        <dbReference type="EMBL" id="MDD0839839.1"/>
    </source>
</evidence>
<protein>
    <submittedName>
        <fullName evidence="2">VOC family protein</fullName>
    </submittedName>
</protein>
<dbReference type="RefSeq" id="WP_273952403.1">
    <property type="nucleotide sequence ID" value="NZ_JAQSIP010000007.1"/>
</dbReference>
<dbReference type="SUPFAM" id="SSF54593">
    <property type="entry name" value="Glyoxalase/Bleomycin resistance protein/Dihydroxybiphenyl dioxygenase"/>
    <property type="match status" value="2"/>
</dbReference>
<name>A0ABT5N0J5_9BURK</name>
<dbReference type="Gene3D" id="3.10.180.10">
    <property type="entry name" value="2,3-Dihydroxybiphenyl 1,2-Dioxygenase, domain 1"/>
    <property type="match status" value="1"/>
</dbReference>
<evidence type="ECO:0000259" key="1">
    <source>
        <dbReference type="PROSITE" id="PS51819"/>
    </source>
</evidence>
<feature type="domain" description="VOC" evidence="1">
    <location>
        <begin position="153"/>
        <end position="268"/>
    </location>
</feature>
<dbReference type="Proteomes" id="UP001528673">
    <property type="component" value="Unassembled WGS sequence"/>
</dbReference>
<keyword evidence="3" id="KW-1185">Reference proteome</keyword>
<dbReference type="PROSITE" id="PS51819">
    <property type="entry name" value="VOC"/>
    <property type="match status" value="1"/>
</dbReference>
<gene>
    <name evidence="2" type="ORF">PSQ40_14745</name>
</gene>
<accession>A0ABT5N0J5</accession>
<organism evidence="2 3">
    <name type="scientific">Curvibacter cyanobacteriorum</name>
    <dbReference type="NCBI Taxonomy" id="3026422"/>
    <lineage>
        <taxon>Bacteria</taxon>
        <taxon>Pseudomonadati</taxon>
        <taxon>Pseudomonadota</taxon>
        <taxon>Betaproteobacteria</taxon>
        <taxon>Burkholderiales</taxon>
        <taxon>Comamonadaceae</taxon>
        <taxon>Curvibacter</taxon>
    </lineage>
</organism>
<evidence type="ECO:0000313" key="3">
    <source>
        <dbReference type="Proteomes" id="UP001528673"/>
    </source>
</evidence>
<dbReference type="InterPro" id="IPR037523">
    <property type="entry name" value="VOC_core"/>
</dbReference>
<dbReference type="EMBL" id="JAQSIP010000007">
    <property type="protein sequence ID" value="MDD0839839.1"/>
    <property type="molecule type" value="Genomic_DNA"/>
</dbReference>
<dbReference type="Pfam" id="PF00903">
    <property type="entry name" value="Glyoxalase"/>
    <property type="match status" value="1"/>
</dbReference>
<proteinExistence type="predicted"/>